<gene>
    <name evidence="3" type="ORF">NIES267_67000</name>
</gene>
<name>A0A1Z4M130_9CYAN</name>
<keyword evidence="2" id="KW-1133">Transmembrane helix</keyword>
<keyword evidence="4" id="KW-1185">Reference proteome</keyword>
<evidence type="ECO:0000313" key="4">
    <source>
        <dbReference type="Proteomes" id="UP000218418"/>
    </source>
</evidence>
<feature type="compositionally biased region" description="Polar residues" evidence="1">
    <location>
        <begin position="288"/>
        <end position="298"/>
    </location>
</feature>
<organism evidence="3 4">
    <name type="scientific">Calothrix parasitica NIES-267</name>
    <dbReference type="NCBI Taxonomy" id="1973488"/>
    <lineage>
        <taxon>Bacteria</taxon>
        <taxon>Bacillati</taxon>
        <taxon>Cyanobacteriota</taxon>
        <taxon>Cyanophyceae</taxon>
        <taxon>Nostocales</taxon>
        <taxon>Calotrichaceae</taxon>
        <taxon>Calothrix</taxon>
    </lineage>
</organism>
<feature type="transmembrane region" description="Helical" evidence="2">
    <location>
        <begin position="25"/>
        <end position="44"/>
    </location>
</feature>
<sequence>MTQSVVPKTSIPEKTWRRQTDSPTWWIAFSCGSVILHLLAFWFISSYRLSVSQSGSGSTVPIEFIEISPEKSSVQPKSQPKPASVSPKPAPVKPIVPQNSQQSVKPPVSRVDRDAISFNNQKIEQQLAEQQRYSLLQQQKLAEQQRQLETEQQRQLELEQQRLRTEELRQRQEQQQELEAQIRQQEQEQQRILDEKLRQQEAEQQRQLQAQLQQEAEQQRQLQAQLQQEAEQQRQLQAQLQQEAEQQRKLATAQQSENPADGERILDGPKNADGEEPPPKFDKKTAQAPIQNQPNQSGAILTASWSIDDSFTPKKDIPDNLPRLKQNISQNFIIEPSQNSNLKPVDFEVYLIINEEGYVEFAQITDTEMRRQYQTYVDQNLLNKQLFLPATDIDPRTGEVKPSRSESRIRIKIQ</sequence>
<dbReference type="EMBL" id="AP018227">
    <property type="protein sequence ID" value="BAY87182.1"/>
    <property type="molecule type" value="Genomic_DNA"/>
</dbReference>
<evidence type="ECO:0000256" key="1">
    <source>
        <dbReference type="SAM" id="MobiDB-lite"/>
    </source>
</evidence>
<reference evidence="3 4" key="1">
    <citation type="submission" date="2017-06" db="EMBL/GenBank/DDBJ databases">
        <title>Genome sequencing of cyanobaciteial culture collection at National Institute for Environmental Studies (NIES).</title>
        <authorList>
            <person name="Hirose Y."/>
            <person name="Shimura Y."/>
            <person name="Fujisawa T."/>
            <person name="Nakamura Y."/>
            <person name="Kawachi M."/>
        </authorList>
    </citation>
    <scope>NUCLEOTIDE SEQUENCE [LARGE SCALE GENOMIC DNA]</scope>
    <source>
        <strain evidence="3 4">NIES-267</strain>
    </source>
</reference>
<protein>
    <recommendedName>
        <fullName evidence="5">TonB C-terminal domain-containing protein</fullName>
    </recommendedName>
</protein>
<evidence type="ECO:0008006" key="5">
    <source>
        <dbReference type="Google" id="ProtNLM"/>
    </source>
</evidence>
<proteinExistence type="predicted"/>
<accession>A0A1Z4M130</accession>
<feature type="region of interest" description="Disordered" evidence="1">
    <location>
        <begin position="70"/>
        <end position="109"/>
    </location>
</feature>
<feature type="compositionally biased region" description="Basic and acidic residues" evidence="1">
    <location>
        <begin position="261"/>
        <end position="285"/>
    </location>
</feature>
<keyword evidence="2" id="KW-0472">Membrane</keyword>
<evidence type="ECO:0000313" key="3">
    <source>
        <dbReference type="EMBL" id="BAY87182.1"/>
    </source>
</evidence>
<dbReference type="OrthoDB" id="511366at2"/>
<keyword evidence="2" id="KW-0812">Transmembrane</keyword>
<feature type="region of interest" description="Disordered" evidence="1">
    <location>
        <begin position="246"/>
        <end position="298"/>
    </location>
</feature>
<dbReference type="AlphaFoldDB" id="A0A1Z4M130"/>
<dbReference type="Proteomes" id="UP000218418">
    <property type="component" value="Chromosome"/>
</dbReference>
<feature type="compositionally biased region" description="Low complexity" evidence="1">
    <location>
        <begin position="75"/>
        <end position="87"/>
    </location>
</feature>
<evidence type="ECO:0000256" key="2">
    <source>
        <dbReference type="SAM" id="Phobius"/>
    </source>
</evidence>